<dbReference type="SMART" id="SM00487">
    <property type="entry name" value="DEXDc"/>
    <property type="match status" value="1"/>
</dbReference>
<sequence length="1347" mass="150702">MDAIHHNDVIIICGATGSGKTTQVPQFLWEGGFGHPQSQYPGMIGVTEPRRIATMSVCSRVEEELNEVGTGRVGYQIRYESHVYENQEDSISEEEKDETSHKITPTKHKTRLKFMTDGILLREMESDPFLWKYSAIILDEAHERTANTDIVIGLLSRVVLARKRLSMERKHKVESISGEMRHHTPLKVVIMSATLELEELTTNKRLFPFKVPVINISGRQFPITLHFNRITHHDYVDVAFKKICKIHKQLPPGNILVFLTGRDEVEELCKRLRSEFPLPAELGGTKSKSAKARTSDDQCEIGLILDEDAIEEQMDLDTTEASNNTNSQTRRKTKKRSSAVGQEEDDESAESDALLSTLPHKRKRAGRREVVRKKKRDSAPTTRESESSPPDDSESSDEHPPSADEADSEEETCFVVYPPGFEPDPSDPTVAPLPPDPNLPGYHRIANPFLKTSDEQTPPELPVPLHVCPLYSLLSSSAQKAIFDPPPYLPKLIKMKEKELEQNPLKDSTKPRPIPIDFLKDEEDAVAQAKSVDREAETQLFKPPINPSTLYRQVIVATNIAETTLTIPDVVYIVDCGKVKEKMLIDNQSSIPSDPSAPNPTQSEQTDTTAITTPSTENLMNALPSGVVTFHVHWTSKASADQRSGRCGRTQPGHCYRLFSSNVYVTQFPAHKTPELRQIPLDSLVLSMVSIGIDDVFNFPFISPPSPAILRTAINTLQILGAVEIKKIDRNKKKKRTVESVAEEEKKRLKEEQEKEIDEQKAKENMFGINAFREWDKKQSASKTEAPKKTSALSIQLSPSTYLSVTPTSLGLLMSRLPVIPRYAVILIEAMRSDVLEYALPAITAMSVRELEAIIFVDQEKEAKKKKKKDAETAHLSKELKPSFRNVWSRYAHESDYLGQMAVLLGFSFECTVRSEQAKGEFNVTFRSRRLMEKWCRTNFVRMKGVVEAQKMRVQLARILARLFTQSQLTSLSSSDLLKNLLNPSLQPPSQQEYKSLKQAFLSGFSDQVAVLTRVPITEKVKVKNEMQDDYDNPEPVFKEVTRTVSVYRPASLAKKSTAVEDSVMDPASSFAYIHPSSFVHGPTLMLPDVVAYTDITATHGQAGTAPPDNDPLRIRLYMKGVTAIDSSWLYARCSPLLLSQTHIVAPQPSTHKKTATSVAMPFFSSQDDAVVSYVEAVYSPLSHPLPPIALSLRVAPHIDPVLHSILFLCSLLKGEVFPSVWASFTESTLSEMTKQSAEVYSFFFLQNMKSSQSKERSSLTTRDGAQLSLLDATFSKVIQELSSFKSSLFLKTMKQHSPKLTDSETATIQAISSPPCSSEALSAIWYLFFILIFHQDTPTIAADLEG</sequence>
<dbReference type="PROSITE" id="PS00690">
    <property type="entry name" value="DEAH_ATP_HELICASE"/>
    <property type="match status" value="1"/>
</dbReference>
<keyword evidence="5" id="KW-0067">ATP-binding</keyword>
<dbReference type="Pfam" id="PF00270">
    <property type="entry name" value="DEAD"/>
    <property type="match status" value="1"/>
</dbReference>
<feature type="compositionally biased region" description="Polar residues" evidence="7">
    <location>
        <begin position="319"/>
        <end position="328"/>
    </location>
</feature>
<comment type="similarity">
    <text evidence="1">Belongs to the DEAD box helicase family. DEAH subfamily.</text>
</comment>
<feature type="region of interest" description="Disordered" evidence="7">
    <location>
        <begin position="315"/>
        <end position="410"/>
    </location>
</feature>
<dbReference type="InterPro" id="IPR042035">
    <property type="entry name" value="DEAH_win-hel_dom"/>
</dbReference>
<keyword evidence="4 9" id="KW-0347">Helicase</keyword>
<dbReference type="Proteomes" id="UP001281761">
    <property type="component" value="Unassembled WGS sequence"/>
</dbReference>
<dbReference type="PROSITE" id="PS51192">
    <property type="entry name" value="HELICASE_ATP_BIND_1"/>
    <property type="match status" value="1"/>
</dbReference>
<name>A0ABQ9XH94_9EUKA</name>
<dbReference type="InterPro" id="IPR011545">
    <property type="entry name" value="DEAD/DEAH_box_helicase_dom"/>
</dbReference>
<dbReference type="Gene3D" id="1.20.120.1080">
    <property type="match status" value="1"/>
</dbReference>
<dbReference type="Gene3D" id="1.10.10.2130">
    <property type="entry name" value="DEAH helicase family, winged-helix domain"/>
    <property type="match status" value="1"/>
</dbReference>
<dbReference type="InterPro" id="IPR002464">
    <property type="entry name" value="DNA/RNA_helicase_DEAH_CS"/>
</dbReference>
<dbReference type="SMART" id="SM00490">
    <property type="entry name" value="HELICc"/>
    <property type="match status" value="1"/>
</dbReference>
<gene>
    <name evidence="9" type="ORF">BLNAU_15042</name>
</gene>
<dbReference type="InterPro" id="IPR001650">
    <property type="entry name" value="Helicase_C-like"/>
</dbReference>
<dbReference type="GO" id="GO:0016787">
    <property type="term" value="F:hydrolase activity"/>
    <property type="evidence" value="ECO:0007669"/>
    <property type="project" value="UniProtKB-KW"/>
</dbReference>
<dbReference type="InterPro" id="IPR027417">
    <property type="entry name" value="P-loop_NTPase"/>
</dbReference>
<evidence type="ECO:0000256" key="7">
    <source>
        <dbReference type="SAM" id="MobiDB-lite"/>
    </source>
</evidence>
<comment type="caution">
    <text evidence="9">The sequence shown here is derived from an EMBL/GenBank/DDBJ whole genome shotgun (WGS) entry which is preliminary data.</text>
</comment>
<protein>
    <submittedName>
        <fullName evidence="9">ATP-dependent RNA helicase DEAH13</fullName>
        <ecNumber evidence="9">3.6.4.13</ecNumber>
    </submittedName>
</protein>
<proteinExistence type="inferred from homology"/>
<dbReference type="CDD" id="cd18791">
    <property type="entry name" value="SF2_C_RHA"/>
    <property type="match status" value="1"/>
</dbReference>
<evidence type="ECO:0000256" key="1">
    <source>
        <dbReference type="ARBA" id="ARBA00008792"/>
    </source>
</evidence>
<keyword evidence="3 9" id="KW-0378">Hydrolase</keyword>
<evidence type="ECO:0000259" key="8">
    <source>
        <dbReference type="PROSITE" id="PS51192"/>
    </source>
</evidence>
<feature type="compositionally biased region" description="Basic residues" evidence="7">
    <location>
        <begin position="359"/>
        <end position="376"/>
    </location>
</feature>
<feature type="coiled-coil region" evidence="6">
    <location>
        <begin position="732"/>
        <end position="766"/>
    </location>
</feature>
<feature type="domain" description="Helicase ATP-binding" evidence="8">
    <location>
        <begin position="1"/>
        <end position="213"/>
    </location>
</feature>
<evidence type="ECO:0000313" key="9">
    <source>
        <dbReference type="EMBL" id="KAK2950007.1"/>
    </source>
</evidence>
<accession>A0ABQ9XH94</accession>
<dbReference type="PANTHER" id="PTHR18934">
    <property type="entry name" value="ATP-DEPENDENT RNA HELICASE"/>
    <property type="match status" value="1"/>
</dbReference>
<keyword evidence="2" id="KW-0547">Nucleotide-binding</keyword>
<feature type="compositionally biased region" description="Polar residues" evidence="7">
    <location>
        <begin position="599"/>
        <end position="609"/>
    </location>
</feature>
<evidence type="ECO:0000256" key="6">
    <source>
        <dbReference type="SAM" id="Coils"/>
    </source>
</evidence>
<feature type="region of interest" description="Disordered" evidence="7">
    <location>
        <begin position="588"/>
        <end position="609"/>
    </location>
</feature>
<dbReference type="EC" id="3.6.4.13" evidence="9"/>
<evidence type="ECO:0000313" key="10">
    <source>
        <dbReference type="Proteomes" id="UP001281761"/>
    </source>
</evidence>
<organism evidence="9 10">
    <name type="scientific">Blattamonas nauphoetae</name>
    <dbReference type="NCBI Taxonomy" id="2049346"/>
    <lineage>
        <taxon>Eukaryota</taxon>
        <taxon>Metamonada</taxon>
        <taxon>Preaxostyla</taxon>
        <taxon>Oxymonadida</taxon>
        <taxon>Blattamonas</taxon>
    </lineage>
</organism>
<keyword evidence="10" id="KW-1185">Reference proteome</keyword>
<dbReference type="InterPro" id="IPR014001">
    <property type="entry name" value="Helicase_ATP-bd"/>
</dbReference>
<evidence type="ECO:0000256" key="4">
    <source>
        <dbReference type="ARBA" id="ARBA00022806"/>
    </source>
</evidence>
<evidence type="ECO:0000256" key="3">
    <source>
        <dbReference type="ARBA" id="ARBA00022801"/>
    </source>
</evidence>
<evidence type="ECO:0000256" key="5">
    <source>
        <dbReference type="ARBA" id="ARBA00022840"/>
    </source>
</evidence>
<reference evidence="9 10" key="1">
    <citation type="journal article" date="2022" name="bioRxiv">
        <title>Genomics of Preaxostyla Flagellates Illuminates Evolutionary Transitions and the Path Towards Mitochondrial Loss.</title>
        <authorList>
            <person name="Novak L.V.F."/>
            <person name="Treitli S.C."/>
            <person name="Pyrih J."/>
            <person name="Halakuc P."/>
            <person name="Pipaliya S.V."/>
            <person name="Vacek V."/>
            <person name="Brzon O."/>
            <person name="Soukal P."/>
            <person name="Eme L."/>
            <person name="Dacks J.B."/>
            <person name="Karnkowska A."/>
            <person name="Elias M."/>
            <person name="Hampl V."/>
        </authorList>
    </citation>
    <scope>NUCLEOTIDE SEQUENCE [LARGE SCALE GENOMIC DNA]</scope>
    <source>
        <strain evidence="9">NAU3</strain>
        <tissue evidence="9">Gut</tissue>
    </source>
</reference>
<evidence type="ECO:0000256" key="2">
    <source>
        <dbReference type="ARBA" id="ARBA00022741"/>
    </source>
</evidence>
<keyword evidence="6" id="KW-0175">Coiled coil</keyword>
<dbReference type="SUPFAM" id="SSF52540">
    <property type="entry name" value="P-loop containing nucleoside triphosphate hydrolases"/>
    <property type="match status" value="2"/>
</dbReference>
<dbReference type="PANTHER" id="PTHR18934:SF99">
    <property type="entry name" value="ATP-DEPENDENT RNA HELICASE DHX37-RELATED"/>
    <property type="match status" value="1"/>
</dbReference>
<dbReference type="EMBL" id="JARBJD010000144">
    <property type="protein sequence ID" value="KAK2950007.1"/>
    <property type="molecule type" value="Genomic_DNA"/>
</dbReference>
<dbReference type="GO" id="GO:0003724">
    <property type="term" value="F:RNA helicase activity"/>
    <property type="evidence" value="ECO:0007669"/>
    <property type="project" value="UniProtKB-EC"/>
</dbReference>
<dbReference type="Gene3D" id="3.40.50.300">
    <property type="entry name" value="P-loop containing nucleotide triphosphate hydrolases"/>
    <property type="match status" value="3"/>
</dbReference>